<proteinExistence type="predicted"/>
<dbReference type="PANTHER" id="PTHR13069:SF35">
    <property type="entry name" value="TRNA METHYLTRANSFERASE 9-LIKE PROTEIN-RELATED"/>
    <property type="match status" value="1"/>
</dbReference>
<dbReference type="Proteomes" id="UP000233556">
    <property type="component" value="Unassembled WGS sequence"/>
</dbReference>
<evidence type="ECO:0000313" key="4">
    <source>
        <dbReference type="EMBL" id="PKU42360.1"/>
    </source>
</evidence>
<dbReference type="Pfam" id="PF08241">
    <property type="entry name" value="Methyltransf_11"/>
    <property type="match status" value="1"/>
</dbReference>
<evidence type="ECO:0000259" key="3">
    <source>
        <dbReference type="Pfam" id="PF08241"/>
    </source>
</evidence>
<evidence type="ECO:0000313" key="5">
    <source>
        <dbReference type="Proteomes" id="UP000233556"/>
    </source>
</evidence>
<reference evidence="5" key="2">
    <citation type="submission" date="2017-12" db="EMBL/GenBank/DDBJ databases">
        <title>Genome sequence of the Bar-tailed Godwit (Limosa lapponica baueri).</title>
        <authorList>
            <person name="Lima N.C.B."/>
            <person name="Parody-Merino A.M."/>
            <person name="Battley P.F."/>
            <person name="Fidler A.E."/>
            <person name="Prosdocimi F."/>
        </authorList>
    </citation>
    <scope>NUCLEOTIDE SEQUENCE [LARGE SCALE GENOMIC DNA]</scope>
</reference>
<keyword evidence="1 4" id="KW-0489">Methyltransferase</keyword>
<protein>
    <submittedName>
        <fullName evidence="4">Methyltransferase kiaa1456</fullName>
    </submittedName>
</protein>
<dbReference type="InterPro" id="IPR051422">
    <property type="entry name" value="AlkB_tRNA_MeTrf/Diox"/>
</dbReference>
<dbReference type="GO" id="GO:0005634">
    <property type="term" value="C:nucleus"/>
    <property type="evidence" value="ECO:0007669"/>
    <property type="project" value="TreeGrafter"/>
</dbReference>
<dbReference type="SUPFAM" id="SSF53335">
    <property type="entry name" value="S-adenosyl-L-methionine-dependent methyltransferases"/>
    <property type="match status" value="1"/>
</dbReference>
<dbReference type="GO" id="GO:0000049">
    <property type="term" value="F:tRNA binding"/>
    <property type="evidence" value="ECO:0007669"/>
    <property type="project" value="TreeGrafter"/>
</dbReference>
<dbReference type="EMBL" id="KZ506001">
    <property type="protein sequence ID" value="PKU42360.1"/>
    <property type="molecule type" value="Genomic_DNA"/>
</dbReference>
<dbReference type="GO" id="GO:0030488">
    <property type="term" value="P:tRNA methylation"/>
    <property type="evidence" value="ECO:0007669"/>
    <property type="project" value="TreeGrafter"/>
</dbReference>
<dbReference type="AlphaFoldDB" id="A0A2I0U8H0"/>
<sequence length="306" mass="34856">MIKGLEHLPYEERLRELGLFSLEKRRLRGDLINAYKYLKGGLKEEGARLFSVVPSDRTRGNGHKLEHKRFHSNMRKNFFTVTTSPAAPVTQGEFSKVRIDLTLRLPVASGRWRWKRCSSAAPQPSEKVRMQPVGCVAGTGRHWEGFTALRLALVVMEKDASQLERDHVHSVYEKIAPCFNDTRYKAWPKVQQFISEQEPGSLIADIGCGNGKYLHINSQVYKLGCDYCFPLVESARNKGHEVMVCHSLCLPYRSECFDAVLSIADRVTTIVCPKVVWHSLEIQGKEVKDKPEMLKREIVKGAKKFL</sequence>
<evidence type="ECO:0000256" key="1">
    <source>
        <dbReference type="ARBA" id="ARBA00022603"/>
    </source>
</evidence>
<accession>A0A2I0U8H0</accession>
<feature type="domain" description="Methyltransferase type 11" evidence="3">
    <location>
        <begin position="205"/>
        <end position="263"/>
    </location>
</feature>
<dbReference type="PANTHER" id="PTHR13069">
    <property type="entry name" value="ALKYLATED DNA REPAIR PROTEIN ALKB HOMOLOG 8"/>
    <property type="match status" value="1"/>
</dbReference>
<dbReference type="OrthoDB" id="271595at2759"/>
<organism evidence="4 5">
    <name type="scientific">Limosa lapponica baueri</name>
    <dbReference type="NCBI Taxonomy" id="1758121"/>
    <lineage>
        <taxon>Eukaryota</taxon>
        <taxon>Metazoa</taxon>
        <taxon>Chordata</taxon>
        <taxon>Craniata</taxon>
        <taxon>Vertebrata</taxon>
        <taxon>Euteleostomi</taxon>
        <taxon>Archelosauria</taxon>
        <taxon>Archosauria</taxon>
        <taxon>Dinosauria</taxon>
        <taxon>Saurischia</taxon>
        <taxon>Theropoda</taxon>
        <taxon>Coelurosauria</taxon>
        <taxon>Aves</taxon>
        <taxon>Neognathae</taxon>
        <taxon>Neoaves</taxon>
        <taxon>Charadriiformes</taxon>
        <taxon>Scolopacidae</taxon>
        <taxon>Limosa</taxon>
    </lineage>
</organism>
<dbReference type="GO" id="GO:0008757">
    <property type="term" value="F:S-adenosylmethionine-dependent methyltransferase activity"/>
    <property type="evidence" value="ECO:0007669"/>
    <property type="project" value="InterPro"/>
</dbReference>
<reference evidence="5" key="1">
    <citation type="submission" date="2017-11" db="EMBL/GenBank/DDBJ databases">
        <authorList>
            <person name="Lima N.C."/>
            <person name="Parody-Merino A.M."/>
            <person name="Battley P.F."/>
            <person name="Fidler A.E."/>
            <person name="Prosdocimi F."/>
        </authorList>
    </citation>
    <scope>NUCLEOTIDE SEQUENCE [LARGE SCALE GENOMIC DNA]</scope>
</reference>
<gene>
    <name evidence="4" type="ORF">llap_7340</name>
</gene>
<dbReference type="GO" id="GO:0005737">
    <property type="term" value="C:cytoplasm"/>
    <property type="evidence" value="ECO:0007669"/>
    <property type="project" value="TreeGrafter"/>
</dbReference>
<keyword evidence="2 4" id="KW-0808">Transferase</keyword>
<dbReference type="GO" id="GO:0002098">
    <property type="term" value="P:tRNA wobble uridine modification"/>
    <property type="evidence" value="ECO:0007669"/>
    <property type="project" value="TreeGrafter"/>
</dbReference>
<dbReference type="InterPro" id="IPR013216">
    <property type="entry name" value="Methyltransf_11"/>
</dbReference>
<dbReference type="GO" id="GO:0106335">
    <property type="term" value="F:tRNA (5-carboxymethyluridine(34)-5-O)-methyltransferase activity"/>
    <property type="evidence" value="ECO:0007669"/>
    <property type="project" value="TreeGrafter"/>
</dbReference>
<dbReference type="InterPro" id="IPR029063">
    <property type="entry name" value="SAM-dependent_MTases_sf"/>
</dbReference>
<dbReference type="Gene3D" id="3.40.50.150">
    <property type="entry name" value="Vaccinia Virus protein VP39"/>
    <property type="match status" value="1"/>
</dbReference>
<keyword evidence="5" id="KW-1185">Reference proteome</keyword>
<evidence type="ECO:0000256" key="2">
    <source>
        <dbReference type="ARBA" id="ARBA00022679"/>
    </source>
</evidence>
<name>A0A2I0U8H0_LIMLA</name>